<name>A0A6J5LQ75_9CAUD</name>
<protein>
    <submittedName>
        <fullName evidence="1">Uncharacterized protein</fullName>
    </submittedName>
</protein>
<proteinExistence type="predicted"/>
<sequence>SILLRVLQAPCVHNTNQMQELRKMTGYESKRAAAQDKLEDNDALTIAYQSGYYDGKKAAQPAQEPVAKYSDIVSDGGLDPRNTTSPQRPWVGLTAGEAAECWTPTATQTWKNIENALRIKNT</sequence>
<evidence type="ECO:0000313" key="1">
    <source>
        <dbReference type="EMBL" id="CAB4136428.1"/>
    </source>
</evidence>
<organism evidence="1">
    <name type="scientific">uncultured Caudovirales phage</name>
    <dbReference type="NCBI Taxonomy" id="2100421"/>
    <lineage>
        <taxon>Viruses</taxon>
        <taxon>Duplodnaviria</taxon>
        <taxon>Heunggongvirae</taxon>
        <taxon>Uroviricota</taxon>
        <taxon>Caudoviricetes</taxon>
        <taxon>Peduoviridae</taxon>
        <taxon>Maltschvirus</taxon>
        <taxon>Maltschvirus maltsch</taxon>
    </lineage>
</organism>
<reference evidence="1" key="1">
    <citation type="submission" date="2020-04" db="EMBL/GenBank/DDBJ databases">
        <authorList>
            <person name="Chiriac C."/>
            <person name="Salcher M."/>
            <person name="Ghai R."/>
            <person name="Kavagutti S V."/>
        </authorList>
    </citation>
    <scope>NUCLEOTIDE SEQUENCE</scope>
</reference>
<gene>
    <name evidence="1" type="ORF">UFOVP306_1</name>
</gene>
<feature type="non-terminal residue" evidence="1">
    <location>
        <position position="1"/>
    </location>
</feature>
<accession>A0A6J5LQ75</accession>
<dbReference type="EMBL" id="LR796317">
    <property type="protein sequence ID" value="CAB4136428.1"/>
    <property type="molecule type" value="Genomic_DNA"/>
</dbReference>